<dbReference type="OrthoDB" id="5424391at2759"/>
<evidence type="ECO:0000256" key="1">
    <source>
        <dbReference type="SAM" id="MobiDB-lite"/>
    </source>
</evidence>
<dbReference type="Proteomes" id="UP000078559">
    <property type="component" value="Unassembled WGS sequence"/>
</dbReference>
<accession>A0A194VHR7</accession>
<feature type="region of interest" description="Disordered" evidence="1">
    <location>
        <begin position="29"/>
        <end position="54"/>
    </location>
</feature>
<gene>
    <name evidence="2" type="ORF">VM1G_10391</name>
</gene>
<proteinExistence type="predicted"/>
<reference evidence="2" key="1">
    <citation type="submission" date="2014-12" db="EMBL/GenBank/DDBJ databases">
        <title>Genome Sequence of Valsa Canker Pathogens Uncovers a Specific Adaption of Colonization on Woody Bark.</title>
        <authorList>
            <person name="Yin Z."/>
            <person name="Liu H."/>
            <person name="Gao X."/>
            <person name="Li Z."/>
            <person name="Song N."/>
            <person name="Ke X."/>
            <person name="Dai Q."/>
            <person name="Wu Y."/>
            <person name="Sun Y."/>
            <person name="Xu J.-R."/>
            <person name="Kang Z.K."/>
            <person name="Wang L."/>
            <person name="Huang L."/>
        </authorList>
    </citation>
    <scope>NUCLEOTIDE SEQUENCE [LARGE SCALE GENOMIC DNA]</scope>
    <source>
        <strain evidence="2">03-8</strain>
    </source>
</reference>
<evidence type="ECO:0000313" key="2">
    <source>
        <dbReference type="EMBL" id="KUI63435.1"/>
    </source>
</evidence>
<organism evidence="2 3">
    <name type="scientific">Cytospora mali</name>
    <name type="common">Apple Valsa canker fungus</name>
    <name type="synonym">Valsa mali</name>
    <dbReference type="NCBI Taxonomy" id="578113"/>
    <lineage>
        <taxon>Eukaryota</taxon>
        <taxon>Fungi</taxon>
        <taxon>Dikarya</taxon>
        <taxon>Ascomycota</taxon>
        <taxon>Pezizomycotina</taxon>
        <taxon>Sordariomycetes</taxon>
        <taxon>Sordariomycetidae</taxon>
        <taxon>Diaporthales</taxon>
        <taxon>Cytosporaceae</taxon>
        <taxon>Cytospora</taxon>
    </lineage>
</organism>
<sequence>MFPHDMAGIKSKYVFLDLITRPLHHHQHPWAGHGGSDGGSSNNNPINSRNNNCNMLGTRALSSLKDFLPKIHQPLPLSRRESQQLLKTLTTSFRKNLDKEHGYWGNEDTSVTSLRAASPTTSSSTTSSSSSVLDSHHRPTDRHVRAILSNPLFSYDRATQVNTRVAGERDPMDVFDEAVAKGLMTIRRAAGVLKAKRQAITQSSSISINETMATSGTALRVLQWLRSSGHERDLSFVNCTPLIIYLTNFMVEEGLEEISWVWLERLMRGEGPDLSDRKGPSPAAYILDALVRAKVPHGNSLDGGYACMVRAGEMFRENSSFETDAISAWRALSWWSTVSAWQRSQPSESLFVAFAAMGRQLEKLKKSIQVDRAHLDLHHPTEPDATLAIGYLQSSSLQNLLDQERQEEEDAGKICNMSRQYNTTIRRVGLMGMDAANHLSRVGREEDAAWVRDVLFDKFGDTLVNAFRGKPYIARDFHHGLSTG</sequence>
<evidence type="ECO:0000313" key="3">
    <source>
        <dbReference type="Proteomes" id="UP000078559"/>
    </source>
</evidence>
<protein>
    <submittedName>
        <fullName evidence="2">Uncharacterized protein</fullName>
    </submittedName>
</protein>
<feature type="compositionally biased region" description="Low complexity" evidence="1">
    <location>
        <begin position="118"/>
        <end position="131"/>
    </location>
</feature>
<dbReference type="AlphaFoldDB" id="A0A194VHR7"/>
<name>A0A194VHR7_CYTMA</name>
<feature type="region of interest" description="Disordered" evidence="1">
    <location>
        <begin position="100"/>
        <end position="141"/>
    </location>
</feature>
<feature type="compositionally biased region" description="Low complexity" evidence="1">
    <location>
        <begin position="39"/>
        <end position="54"/>
    </location>
</feature>
<dbReference type="EMBL" id="KN796113">
    <property type="protein sequence ID" value="KUI63435.1"/>
    <property type="molecule type" value="Genomic_DNA"/>
</dbReference>
<keyword evidence="3" id="KW-1185">Reference proteome</keyword>